<evidence type="ECO:0000313" key="4">
    <source>
        <dbReference type="Proteomes" id="UP001500954"/>
    </source>
</evidence>
<protein>
    <submittedName>
        <fullName evidence="3">DUF3472 domain-containing protein</fullName>
    </submittedName>
</protein>
<comment type="caution">
    <text evidence="3">The sequence shown here is derived from an EMBL/GenBank/DDBJ whole genome shotgun (WGS) entry which is preliminary data.</text>
</comment>
<name>A0ABP6WM13_9FLAO</name>
<evidence type="ECO:0000313" key="3">
    <source>
        <dbReference type="EMBL" id="GAA3553546.1"/>
    </source>
</evidence>
<dbReference type="Proteomes" id="UP001500954">
    <property type="component" value="Unassembled WGS sequence"/>
</dbReference>
<dbReference type="RefSeq" id="WP_345003781.1">
    <property type="nucleotide sequence ID" value="NZ_BAABCY010000006.1"/>
</dbReference>
<feature type="chain" id="PRO_5045436312" evidence="1">
    <location>
        <begin position="27"/>
        <end position="448"/>
    </location>
</feature>
<evidence type="ECO:0000259" key="2">
    <source>
        <dbReference type="Pfam" id="PF16871"/>
    </source>
</evidence>
<feature type="signal peptide" evidence="1">
    <location>
        <begin position="1"/>
        <end position="26"/>
    </location>
</feature>
<dbReference type="InterPro" id="IPR031712">
    <property type="entry name" value="DUF5077"/>
</dbReference>
<reference evidence="4" key="1">
    <citation type="journal article" date="2019" name="Int. J. Syst. Evol. Microbiol.">
        <title>The Global Catalogue of Microorganisms (GCM) 10K type strain sequencing project: providing services to taxonomists for standard genome sequencing and annotation.</title>
        <authorList>
            <consortium name="The Broad Institute Genomics Platform"/>
            <consortium name="The Broad Institute Genome Sequencing Center for Infectious Disease"/>
            <person name="Wu L."/>
            <person name="Ma J."/>
        </authorList>
    </citation>
    <scope>NUCLEOTIDE SEQUENCE [LARGE SCALE GENOMIC DNA]</scope>
    <source>
        <strain evidence="4">JCM 17111</strain>
    </source>
</reference>
<feature type="domain" description="DUF5077" evidence="2">
    <location>
        <begin position="46"/>
        <end position="165"/>
    </location>
</feature>
<dbReference type="Pfam" id="PF11958">
    <property type="entry name" value="DUF3472"/>
    <property type="match status" value="1"/>
</dbReference>
<keyword evidence="4" id="KW-1185">Reference proteome</keyword>
<dbReference type="Pfam" id="PF16871">
    <property type="entry name" value="DUF5077"/>
    <property type="match status" value="1"/>
</dbReference>
<gene>
    <name evidence="3" type="ORF">GCM10022395_01410</name>
</gene>
<accession>A0ABP6WM13</accession>
<dbReference type="InterPro" id="IPR021862">
    <property type="entry name" value="DUF3472"/>
</dbReference>
<evidence type="ECO:0000256" key="1">
    <source>
        <dbReference type="SAM" id="SignalP"/>
    </source>
</evidence>
<dbReference type="EMBL" id="BAABCY010000006">
    <property type="protein sequence ID" value="GAA3553546.1"/>
    <property type="molecule type" value="Genomic_DNA"/>
</dbReference>
<organism evidence="3 4">
    <name type="scientific">Snuella lapsa</name>
    <dbReference type="NCBI Taxonomy" id="870481"/>
    <lineage>
        <taxon>Bacteria</taxon>
        <taxon>Pseudomonadati</taxon>
        <taxon>Bacteroidota</taxon>
        <taxon>Flavobacteriia</taxon>
        <taxon>Flavobacteriales</taxon>
        <taxon>Flavobacteriaceae</taxon>
        <taxon>Snuella</taxon>
    </lineage>
</organism>
<keyword evidence="1" id="KW-0732">Signal</keyword>
<sequence>MILKKIKNISIIACCLALVFCFTGCRSNNKSETAQNAIDSTTQVIIPTAGNSWAVNQLSENKSVIGKEGIHNWINLNTIIHTYFKTTTPGKVNISLEAKTNDGSSEIKVTVGGISKTIKTDNNTYTTIQVGDFNISKGYNRIELQGVTKTGTTIADIKNIVLNGEITKSKLYFVNEDFYFGRRGPSVHLSYKTPENKDVLWYYNEINVPEGEDVLGSYYMANGFKDGYFGIQVNSETERRILFSVWSPYNTQNPKDIPDEYKIKLLGKGEGVTTGEFGNEGSGGQSYKVYNWKAGLTYKFLLKGVPTNNDETDYTAYFFTPEDNEWHLIASFRRPKTSRYLQNFYSFLENFRTDTGYISRKANYLNQWVHTTDGLWTELTEAKFTADATARKESRMDYAGGVTGNTFYMKNCGFFNETTEINSMFTREANGIAPNIDFTKLEVPSIKK</sequence>
<proteinExistence type="predicted"/>